<sequence length="133" mass="15256">YQFISYIEVLDEKANKWQNYAICHAYHNAVGRPTVLLQKFSSKSDQVKNHLKKCKHFINAQGGKEAVLKILGIGLKEIEKQDTRSYTDNTSSNKLHDSNDESENKTPSNNEVQMSEENLNKESKKLEDEINVN</sequence>
<evidence type="ECO:0000256" key="1">
    <source>
        <dbReference type="SAM" id="MobiDB-lite"/>
    </source>
</evidence>
<organism evidence="2 3">
    <name type="scientific">Racocetra fulgida</name>
    <dbReference type="NCBI Taxonomy" id="60492"/>
    <lineage>
        <taxon>Eukaryota</taxon>
        <taxon>Fungi</taxon>
        <taxon>Fungi incertae sedis</taxon>
        <taxon>Mucoromycota</taxon>
        <taxon>Glomeromycotina</taxon>
        <taxon>Glomeromycetes</taxon>
        <taxon>Diversisporales</taxon>
        <taxon>Gigasporaceae</taxon>
        <taxon>Racocetra</taxon>
    </lineage>
</organism>
<dbReference type="Proteomes" id="UP000789396">
    <property type="component" value="Unassembled WGS sequence"/>
</dbReference>
<proteinExistence type="predicted"/>
<gene>
    <name evidence="2" type="ORF">RFULGI_LOCUS9884</name>
</gene>
<feature type="non-terminal residue" evidence="2">
    <location>
        <position position="1"/>
    </location>
</feature>
<protein>
    <submittedName>
        <fullName evidence="2">18836_t:CDS:1</fullName>
    </submittedName>
</protein>
<evidence type="ECO:0000313" key="3">
    <source>
        <dbReference type="Proteomes" id="UP000789396"/>
    </source>
</evidence>
<dbReference type="OrthoDB" id="2446532at2759"/>
<accession>A0A9N9HL97</accession>
<feature type="region of interest" description="Disordered" evidence="1">
    <location>
        <begin position="82"/>
        <end position="133"/>
    </location>
</feature>
<feature type="compositionally biased region" description="Basic and acidic residues" evidence="1">
    <location>
        <begin position="118"/>
        <end position="133"/>
    </location>
</feature>
<feature type="non-terminal residue" evidence="2">
    <location>
        <position position="133"/>
    </location>
</feature>
<comment type="caution">
    <text evidence="2">The sequence shown here is derived from an EMBL/GenBank/DDBJ whole genome shotgun (WGS) entry which is preliminary data.</text>
</comment>
<reference evidence="2" key="1">
    <citation type="submission" date="2021-06" db="EMBL/GenBank/DDBJ databases">
        <authorList>
            <person name="Kallberg Y."/>
            <person name="Tangrot J."/>
            <person name="Rosling A."/>
        </authorList>
    </citation>
    <scope>NUCLEOTIDE SEQUENCE</scope>
    <source>
        <strain evidence="2">IN212</strain>
    </source>
</reference>
<name>A0A9N9HL97_9GLOM</name>
<evidence type="ECO:0000313" key="2">
    <source>
        <dbReference type="EMBL" id="CAG8688325.1"/>
    </source>
</evidence>
<feature type="compositionally biased region" description="Basic and acidic residues" evidence="1">
    <location>
        <begin position="94"/>
        <end position="104"/>
    </location>
</feature>
<dbReference type="EMBL" id="CAJVPZ010018494">
    <property type="protein sequence ID" value="CAG8688325.1"/>
    <property type="molecule type" value="Genomic_DNA"/>
</dbReference>
<dbReference type="AlphaFoldDB" id="A0A9N9HL97"/>
<keyword evidence="3" id="KW-1185">Reference proteome</keyword>